<name>A0A6S7HRY2_PARCT</name>
<dbReference type="AlphaFoldDB" id="A0A6S7HRY2"/>
<accession>A0A6S7HRY2</accession>
<dbReference type="Proteomes" id="UP001152795">
    <property type="component" value="Unassembled WGS sequence"/>
</dbReference>
<evidence type="ECO:0000313" key="1">
    <source>
        <dbReference type="EMBL" id="CAB4006663.1"/>
    </source>
</evidence>
<sequence length="152" mass="17486">MSTALLVYTPDVPLEDLHLADCEILPTKPFHDIGHHIENVFTELPHYLEDKERQVSEDCVKTCLDGKDRQAANAEEEERLFHHIKIIAKRTSNYSNDQVIPNIMVCLQAEKKMAQREDASKQDAHISTLSKALSPLRNTRIPISIIKRFERE</sequence>
<protein>
    <submittedName>
        <fullName evidence="1">Uncharacterized protein</fullName>
    </submittedName>
</protein>
<evidence type="ECO:0000313" key="2">
    <source>
        <dbReference type="Proteomes" id="UP001152795"/>
    </source>
</evidence>
<gene>
    <name evidence="1" type="ORF">PACLA_8A051937</name>
</gene>
<proteinExistence type="predicted"/>
<keyword evidence="2" id="KW-1185">Reference proteome</keyword>
<reference evidence="1" key="1">
    <citation type="submission" date="2020-04" db="EMBL/GenBank/DDBJ databases">
        <authorList>
            <person name="Alioto T."/>
            <person name="Alioto T."/>
            <person name="Gomez Garrido J."/>
        </authorList>
    </citation>
    <scope>NUCLEOTIDE SEQUENCE</scope>
    <source>
        <strain evidence="1">A484AB</strain>
    </source>
</reference>
<organism evidence="1 2">
    <name type="scientific">Paramuricea clavata</name>
    <name type="common">Red gorgonian</name>
    <name type="synonym">Violescent sea-whip</name>
    <dbReference type="NCBI Taxonomy" id="317549"/>
    <lineage>
        <taxon>Eukaryota</taxon>
        <taxon>Metazoa</taxon>
        <taxon>Cnidaria</taxon>
        <taxon>Anthozoa</taxon>
        <taxon>Octocorallia</taxon>
        <taxon>Malacalcyonacea</taxon>
        <taxon>Plexauridae</taxon>
        <taxon>Paramuricea</taxon>
    </lineage>
</organism>
<dbReference type="EMBL" id="CACRXK020005569">
    <property type="protein sequence ID" value="CAB4006663.1"/>
    <property type="molecule type" value="Genomic_DNA"/>
</dbReference>
<comment type="caution">
    <text evidence="1">The sequence shown here is derived from an EMBL/GenBank/DDBJ whole genome shotgun (WGS) entry which is preliminary data.</text>
</comment>